<reference evidence="1" key="1">
    <citation type="submission" date="2022-04" db="EMBL/GenBank/DDBJ databases">
        <title>Chromosome-scale genome assembly of Holotrichia oblita Faldermann.</title>
        <authorList>
            <person name="Rongchong L."/>
        </authorList>
    </citation>
    <scope>NUCLEOTIDE SEQUENCE</scope>
    <source>
        <strain evidence="1">81SQS9</strain>
    </source>
</reference>
<sequence length="1809" mass="208752">MAEYSRTSNAAASKGSKYEFNVIAFLASLLSRDTNVEDYRIFYDHAMFHPFDDVVVEVIFSGSTDPSLYVLQIKSGEDKLPLNKYFEGYEKIIANKNVLDKYKKEKIQFWYFRGTEKLMGRKTISINNKTIPVKAKKCSKIENSTELFPYTTSRYKLSTWSQEIPLSLQNFFDSFYLYLEQPDSNCIIEEIGKIWQFAEPRRIFEYIDTFFESEELLILDKNSFDHDVLRICLSEYIVTPTEAIKFYHDAVGVWNKLTLAYDVTILRNEEKIEKYIFGCILERINIISVNQWNDIITKGGTFQREIKDTSGIRLGKVKTLKDLLIMQWKLGVVPLVLKTDQPLPILEKFSRLKKHYIIIDYDVEKRYHEIITYQMNAFRHLADVNSDKLQKVILISLQGRQPISLYEVIKGNTISKNKRDLMEAITCGSIIKLMRPRGAYLKKECLEGSNYMLFIIKTALPKLKGYHNYNSIGDNVSVYCVPNECGEYYRKLKEDPKFKSYQIYYLRLINDKLQLVDKANPDANSRDKSDEDQLDEGYRGLEYFFIDEYGENVFYTIGKNPIPIVGEIINSTMLHYIPRYLREGCISKKYKVTAEGEESVHLNVDYSGLRFEEEDFFKEMTSKIIIVTGDAGFGKTALMQSLLRNCGSHYYVLFRDLTHYKMNIRHKKDIYKELLSNMHETLSYYPFVAALHTDENRVVLILDSFDEVISTRREEVLELIGRLTEEISIYKIIIASRLLTVHLLIEKFDAQIFKIQGFSEHDTKVYVNYWNMNNINVQKMPDQFTENPLYLNMLRIISENTVHIDLINKWNLYDSIVKLKVEDCCRRINPDGLCESERENILIYHQLLALKAIFGSNKITRKLERKRREKFPNFIRLGMITCYDENGDPIFVHHTFAEFFVIQWLIENIDEDEAAYIYKEILDNNKIDVLDVYCEQCPLYKPILETNLRQVRRLCKKSEGNLIKTDFIGRTPLHIAVICYCKGYFDEIDNAIQILSTILQYMPKENQHTRDLIMDWNWINYYDSIYGTCNFKYGFNNTYILQAYLNFYMSNLDLQCPVINDSYLFDYIYDLIIRMFSISNINKLLFLKYRKNKDFVKFHTACLKSQVKDPPIYFELSEEWLTPLHLACIYSNLELVIACAANASNINATDIFNCTPLHYSVYGEQSCEITNFLLNNGATVNMNAGSKLDTTVLHISTRAGNVKITEMLLNKININQTDKTGSTILHYATNVGNLQMVEMLLKNKANIKCKTISGSTPLCLASEKDYTDIIQLFLQYYNLNALVIKNRWSLLDAAIVNENINTVQMLLESNANVNITTGYDSPLTNAVRSANMDILMMLLKHGADANLKCHGHNTPLTAALEEENVDIVQILLENGAKVNYASKDGLNPLDCAIRRECNDLVSILLDHQADVNMKSFENTTPLSSAIKTNNIEIMEMLLDKGADVTSIDIYGFTPLMDAAEVGNPRVATILLENNADVNFTNDCGVTPLYVAAVMQNEDMVKFLLDHKANPIIITSMEQLFKKAKEIRNFHLIEWLIRNYLIPCDTFKVFEDIDIIKIVAKEKSIDLLSEFNTAICEKDLQMIDKLLSWNPYLNLLDTSTITPLRIAIELNDKDIDEIFLRALLDTLNDKDLDDIMRSENIYLIKLVLRSGSVLTMDNNYALRLLERAIKHEKSDIVQILLEDQIVASLVKNSNHNPLVIAVYTENIIIINTLLQYGIDIDRSDNDDITRLIAAAHIENAVIIRALLENNANIDYVNKCGLTALYIAALTGNECIVGLLLEKEANQNIEMSGKVLLYKAIELEDTSVIRL</sequence>
<protein>
    <submittedName>
        <fullName evidence="1">Ankyrin repeat-containing protein</fullName>
    </submittedName>
</protein>
<organism evidence="1 2">
    <name type="scientific">Holotrichia oblita</name>
    <name type="common">Chafer beetle</name>
    <dbReference type="NCBI Taxonomy" id="644536"/>
    <lineage>
        <taxon>Eukaryota</taxon>
        <taxon>Metazoa</taxon>
        <taxon>Ecdysozoa</taxon>
        <taxon>Arthropoda</taxon>
        <taxon>Hexapoda</taxon>
        <taxon>Insecta</taxon>
        <taxon>Pterygota</taxon>
        <taxon>Neoptera</taxon>
        <taxon>Endopterygota</taxon>
        <taxon>Coleoptera</taxon>
        <taxon>Polyphaga</taxon>
        <taxon>Scarabaeiformia</taxon>
        <taxon>Scarabaeidae</taxon>
        <taxon>Melolonthinae</taxon>
        <taxon>Holotrichia</taxon>
    </lineage>
</organism>
<dbReference type="EMBL" id="CM043023">
    <property type="protein sequence ID" value="KAI4455455.1"/>
    <property type="molecule type" value="Genomic_DNA"/>
</dbReference>
<dbReference type="Proteomes" id="UP001056778">
    <property type="component" value="Chromosome 9"/>
</dbReference>
<comment type="caution">
    <text evidence="1">The sequence shown here is derived from an EMBL/GenBank/DDBJ whole genome shotgun (WGS) entry which is preliminary data.</text>
</comment>
<evidence type="ECO:0000313" key="1">
    <source>
        <dbReference type="EMBL" id="KAI4455455.1"/>
    </source>
</evidence>
<gene>
    <name evidence="1" type="ORF">MML48_9g00007888</name>
</gene>
<evidence type="ECO:0000313" key="2">
    <source>
        <dbReference type="Proteomes" id="UP001056778"/>
    </source>
</evidence>
<keyword evidence="2" id="KW-1185">Reference proteome</keyword>
<proteinExistence type="predicted"/>
<accession>A0ACB9SJT6</accession>
<name>A0ACB9SJT6_HOLOL</name>